<accession>A0A380G132</accession>
<dbReference type="STRING" id="1141106.GCA_000308095_02432"/>
<dbReference type="RefSeq" id="WP_019167417.1">
    <property type="nucleotide sequence ID" value="NZ_CAIB01000032.1"/>
</dbReference>
<name>A0A380G132_STAIN</name>
<keyword evidence="3" id="KW-1185">Reference proteome</keyword>
<evidence type="ECO:0000313" key="2">
    <source>
        <dbReference type="EMBL" id="SUM43711.1"/>
    </source>
</evidence>
<feature type="compositionally biased region" description="Basic and acidic residues" evidence="1">
    <location>
        <begin position="80"/>
        <end position="95"/>
    </location>
</feature>
<gene>
    <name evidence="2" type="ORF">NCTC11048_00102</name>
</gene>
<dbReference type="EMBL" id="UHDP01000001">
    <property type="protein sequence ID" value="SUM43711.1"/>
    <property type="molecule type" value="Genomic_DNA"/>
</dbReference>
<dbReference type="OrthoDB" id="2414558at2"/>
<reference evidence="2 3" key="1">
    <citation type="submission" date="2018-06" db="EMBL/GenBank/DDBJ databases">
        <authorList>
            <consortium name="Pathogen Informatics"/>
            <person name="Doyle S."/>
        </authorList>
    </citation>
    <scope>NUCLEOTIDE SEQUENCE [LARGE SCALE GENOMIC DNA]</scope>
    <source>
        <strain evidence="3">NCTC 11048</strain>
    </source>
</reference>
<sequence>MNNNNDSLLNKNRNRTSNYENTMLDTSERYSVLPAQSLRVKGVIHSKAVALKRYGLYDNLNDILEEALEKLIEARSDSEKEFIREQEREENEQKLRRLKSKNKS</sequence>
<proteinExistence type="predicted"/>
<organism evidence="2 3">
    <name type="scientific">Staphylococcus intermedius NCTC 11048</name>
    <dbReference type="NCBI Taxonomy" id="1141106"/>
    <lineage>
        <taxon>Bacteria</taxon>
        <taxon>Bacillati</taxon>
        <taxon>Bacillota</taxon>
        <taxon>Bacilli</taxon>
        <taxon>Bacillales</taxon>
        <taxon>Staphylococcaceae</taxon>
        <taxon>Staphylococcus</taxon>
        <taxon>Staphylococcus intermedius group</taxon>
    </lineage>
</organism>
<dbReference type="AlphaFoldDB" id="A0A380G132"/>
<dbReference type="Proteomes" id="UP000255549">
    <property type="component" value="Unassembled WGS sequence"/>
</dbReference>
<feature type="region of interest" description="Disordered" evidence="1">
    <location>
        <begin position="80"/>
        <end position="104"/>
    </location>
</feature>
<evidence type="ECO:0000256" key="1">
    <source>
        <dbReference type="SAM" id="MobiDB-lite"/>
    </source>
</evidence>
<evidence type="ECO:0000313" key="3">
    <source>
        <dbReference type="Proteomes" id="UP000255549"/>
    </source>
</evidence>
<protein>
    <submittedName>
        <fullName evidence="2">Uncharacterized protein</fullName>
    </submittedName>
</protein>